<gene>
    <name evidence="3" type="ORF">EVAR_91105_1</name>
</gene>
<evidence type="ECO:0000256" key="1">
    <source>
        <dbReference type="SAM" id="Phobius"/>
    </source>
</evidence>
<dbReference type="Pfam" id="PF00075">
    <property type="entry name" value="RNase_H"/>
    <property type="match status" value="1"/>
</dbReference>
<feature type="domain" description="RNase H type-1" evidence="2">
    <location>
        <begin position="264"/>
        <end position="394"/>
    </location>
</feature>
<name>A0A4C1SPF1_EUMVA</name>
<dbReference type="AlphaFoldDB" id="A0A4C1SPF1"/>
<dbReference type="InterPro" id="IPR002156">
    <property type="entry name" value="RNaseH_domain"/>
</dbReference>
<dbReference type="EMBL" id="BGZK01003726">
    <property type="protein sequence ID" value="GBP04039.1"/>
    <property type="molecule type" value="Genomic_DNA"/>
</dbReference>
<dbReference type="Gene3D" id="3.30.420.10">
    <property type="entry name" value="Ribonuclease H-like superfamily/Ribonuclease H"/>
    <property type="match status" value="1"/>
</dbReference>
<dbReference type="SUPFAM" id="SSF53098">
    <property type="entry name" value="Ribonuclease H-like"/>
    <property type="match status" value="1"/>
</dbReference>
<feature type="transmembrane region" description="Helical" evidence="1">
    <location>
        <begin position="581"/>
        <end position="603"/>
    </location>
</feature>
<protein>
    <submittedName>
        <fullName evidence="3">Retrovirus-related Pol polyprotein from type-1 retrotransposable element R1</fullName>
    </submittedName>
</protein>
<dbReference type="GO" id="GO:0004523">
    <property type="term" value="F:RNA-DNA hybrid ribonuclease activity"/>
    <property type="evidence" value="ECO:0007669"/>
    <property type="project" value="InterPro"/>
</dbReference>
<dbReference type="PANTHER" id="PTHR33481:SF1">
    <property type="entry name" value="ENDONUCLEASE_EXONUCLEASE_PHOSPHATASE DOMAIN-CONTAINING PROTEIN-RELATED"/>
    <property type="match status" value="1"/>
</dbReference>
<evidence type="ECO:0000259" key="2">
    <source>
        <dbReference type="PROSITE" id="PS50879"/>
    </source>
</evidence>
<dbReference type="PANTHER" id="PTHR33481">
    <property type="entry name" value="REVERSE TRANSCRIPTASE"/>
    <property type="match status" value="1"/>
</dbReference>
<evidence type="ECO:0000313" key="3">
    <source>
        <dbReference type="EMBL" id="GBP04039.1"/>
    </source>
</evidence>
<dbReference type="InterPro" id="IPR012337">
    <property type="entry name" value="RNaseH-like_sf"/>
</dbReference>
<proteinExistence type="predicted"/>
<accession>A0A4C1SPF1</accession>
<reference evidence="3 4" key="1">
    <citation type="journal article" date="2019" name="Commun. Biol.">
        <title>The bagworm genome reveals a unique fibroin gene that provides high tensile strength.</title>
        <authorList>
            <person name="Kono N."/>
            <person name="Nakamura H."/>
            <person name="Ohtoshi R."/>
            <person name="Tomita M."/>
            <person name="Numata K."/>
            <person name="Arakawa K."/>
        </authorList>
    </citation>
    <scope>NUCLEOTIDE SEQUENCE [LARGE SCALE GENOMIC DNA]</scope>
</reference>
<sequence>MNLDFLLIKTVAYADDVAIAVSGGHPESMARQLEYALRIVSDWGQHCGLRVNPAKRNLYFSEGSIRSHLRPPKLDGVLLALANRAKFLGVIFDSRLTWKENIRARAAKAISAIYVCKRAIGRTWGLRPNGVLWLYEMVVKPILFYGVTVWWQALDPVSNRLLFERVARTVAILTTGAMRTTPTKALFAILNWLPVDLTARQLAARTALRLCATGMWNPRPWGHASILENAGVRDVIPDLIDYCTPKPFLTRRFITSIWDEAPMDPASIRIYTDGSRVGERVGGGVYIENFNVMMCFRLTDGCSVLQAEISAIRRAAKWLMFYRIFGTDILIITDSQAAIKSLTGMYTTSSLVQECRASLNEMARHTNVTLKWVRGHGSDHGNNTADELARRGTTLSEEDITPFCGLPLSACWRRFELSFLERAQQRWSLEPTCFISRCLWPRLDSERTRKLLGLPRIHLRMAVSVITGHCTFGNHARRLGLPYNDFCRSCHDEEEEETVLHLLGTCRALESLRARFLQGGIFSDLSELSTVNLGALVSFIRGSGWLEPANFMRSYTAAIFIPPILSYPILSYTIYPYLHFLLFSFFFFFFFFSFSCLFFLFGLSQRDQI</sequence>
<feature type="transmembrane region" description="Helical" evidence="1">
    <location>
        <begin position="555"/>
        <end position="575"/>
    </location>
</feature>
<comment type="caution">
    <text evidence="3">The sequence shown here is derived from an EMBL/GenBank/DDBJ whole genome shotgun (WGS) entry which is preliminary data.</text>
</comment>
<keyword evidence="1" id="KW-0472">Membrane</keyword>
<keyword evidence="1" id="KW-0812">Transmembrane</keyword>
<keyword evidence="1" id="KW-1133">Transmembrane helix</keyword>
<dbReference type="Proteomes" id="UP000299102">
    <property type="component" value="Unassembled WGS sequence"/>
</dbReference>
<dbReference type="OrthoDB" id="5419617at2759"/>
<organism evidence="3 4">
    <name type="scientific">Eumeta variegata</name>
    <name type="common">Bagworm moth</name>
    <name type="synonym">Eumeta japonica</name>
    <dbReference type="NCBI Taxonomy" id="151549"/>
    <lineage>
        <taxon>Eukaryota</taxon>
        <taxon>Metazoa</taxon>
        <taxon>Ecdysozoa</taxon>
        <taxon>Arthropoda</taxon>
        <taxon>Hexapoda</taxon>
        <taxon>Insecta</taxon>
        <taxon>Pterygota</taxon>
        <taxon>Neoptera</taxon>
        <taxon>Endopterygota</taxon>
        <taxon>Lepidoptera</taxon>
        <taxon>Glossata</taxon>
        <taxon>Ditrysia</taxon>
        <taxon>Tineoidea</taxon>
        <taxon>Psychidae</taxon>
        <taxon>Oiketicinae</taxon>
        <taxon>Eumeta</taxon>
    </lineage>
</organism>
<dbReference type="InterPro" id="IPR036397">
    <property type="entry name" value="RNaseH_sf"/>
</dbReference>
<dbReference type="PROSITE" id="PS50879">
    <property type="entry name" value="RNASE_H_1"/>
    <property type="match status" value="1"/>
</dbReference>
<dbReference type="GO" id="GO:0003676">
    <property type="term" value="F:nucleic acid binding"/>
    <property type="evidence" value="ECO:0007669"/>
    <property type="project" value="InterPro"/>
</dbReference>
<dbReference type="CDD" id="cd09276">
    <property type="entry name" value="Rnase_HI_RT_non_LTR"/>
    <property type="match status" value="1"/>
</dbReference>
<keyword evidence="4" id="KW-1185">Reference proteome</keyword>
<evidence type="ECO:0000313" key="4">
    <source>
        <dbReference type="Proteomes" id="UP000299102"/>
    </source>
</evidence>